<evidence type="ECO:0000256" key="5">
    <source>
        <dbReference type="SAM" id="MobiDB-lite"/>
    </source>
</evidence>
<dbReference type="GO" id="GO:1901605">
    <property type="term" value="P:alpha-amino acid metabolic process"/>
    <property type="evidence" value="ECO:0007669"/>
    <property type="project" value="TreeGrafter"/>
</dbReference>
<dbReference type="PANTHER" id="PTHR42790:SF19">
    <property type="entry name" value="KYNURENINE_ALPHA-AMINOADIPATE AMINOTRANSFERASE, MITOCHONDRIAL"/>
    <property type="match status" value="1"/>
</dbReference>
<dbReference type="EMBL" id="CM000914">
    <property type="protein sequence ID" value="EFG04283.2"/>
    <property type="molecule type" value="Genomic_DNA"/>
</dbReference>
<dbReference type="eggNOG" id="COG1167">
    <property type="taxonomic scope" value="Bacteria"/>
</dbReference>
<comment type="cofactor">
    <cofactor evidence="1">
        <name>pyridoxal 5'-phosphate</name>
        <dbReference type="ChEBI" id="CHEBI:597326"/>
    </cofactor>
</comment>
<dbReference type="Proteomes" id="UP000002357">
    <property type="component" value="Plasmid pSCL4"/>
</dbReference>
<dbReference type="InterPro" id="IPR015421">
    <property type="entry name" value="PyrdxlP-dep_Trfase_major"/>
</dbReference>
<evidence type="ECO:0000259" key="6">
    <source>
        <dbReference type="Pfam" id="PF00155"/>
    </source>
</evidence>
<keyword evidence="2" id="KW-0032">Aminotransferase</keyword>
<keyword evidence="8" id="KW-1185">Reference proteome</keyword>
<dbReference type="PANTHER" id="PTHR42790">
    <property type="entry name" value="AMINOTRANSFERASE"/>
    <property type="match status" value="1"/>
</dbReference>
<dbReference type="InterPro" id="IPR015422">
    <property type="entry name" value="PyrdxlP-dep_Trfase_small"/>
</dbReference>
<dbReference type="OrthoDB" id="199743at2"/>
<name>D5SK40_STRCL</name>
<dbReference type="Pfam" id="PF00155">
    <property type="entry name" value="Aminotran_1_2"/>
    <property type="match status" value="1"/>
</dbReference>
<dbReference type="Gene3D" id="3.40.640.10">
    <property type="entry name" value="Type I PLP-dependent aspartate aminotransferase-like (Major domain)"/>
    <property type="match status" value="1"/>
</dbReference>
<dbReference type="InterPro" id="IPR050859">
    <property type="entry name" value="Class-I_PLP-dep_aminotransf"/>
</dbReference>
<keyword evidence="3" id="KW-0808">Transferase</keyword>
<evidence type="ECO:0000256" key="3">
    <source>
        <dbReference type="ARBA" id="ARBA00022679"/>
    </source>
</evidence>
<dbReference type="InterPro" id="IPR004839">
    <property type="entry name" value="Aminotransferase_I/II_large"/>
</dbReference>
<dbReference type="CDD" id="cd00609">
    <property type="entry name" value="AAT_like"/>
    <property type="match status" value="1"/>
</dbReference>
<dbReference type="InterPro" id="IPR015424">
    <property type="entry name" value="PyrdxlP-dep_Trfase"/>
</dbReference>
<accession>D5SK40</accession>
<evidence type="ECO:0000313" key="7">
    <source>
        <dbReference type="EMBL" id="EFG04283.2"/>
    </source>
</evidence>
<keyword evidence="7" id="KW-0614">Plasmid</keyword>
<protein>
    <submittedName>
        <fullName evidence="7">Putative transcriptional regulator, GntR family</fullName>
    </submittedName>
</protein>
<reference evidence="7 8" key="1">
    <citation type="journal article" date="2010" name="Genome Biol. Evol.">
        <title>The sequence of a 1.8-mb bacterial linear plasmid reveals a rich evolutionary reservoir of secondary metabolic pathways.</title>
        <authorList>
            <person name="Medema M.H."/>
            <person name="Trefzer A."/>
            <person name="Kovalchuk A."/>
            <person name="van den Berg M."/>
            <person name="Mueller U."/>
            <person name="Heijne W."/>
            <person name="Wu L."/>
            <person name="Alam M.T."/>
            <person name="Ronning C.M."/>
            <person name="Nierman W.C."/>
            <person name="Bovenberg R.A.L."/>
            <person name="Breitling R."/>
            <person name="Takano E."/>
        </authorList>
    </citation>
    <scope>NUCLEOTIDE SEQUENCE [LARGE SCALE GENOMIC DNA]</scope>
    <source>
        <strain evidence="8">ATCC 27064 / DSM 738 / JCM 4710 / NBRC 13307 / NCIMB 12785 / NRRL 3585 / VKM Ac-602</strain>
        <plasmid evidence="7">pSCL4</plasmid>
    </source>
</reference>
<evidence type="ECO:0000256" key="1">
    <source>
        <dbReference type="ARBA" id="ARBA00001933"/>
    </source>
</evidence>
<dbReference type="GO" id="GO:0030170">
    <property type="term" value="F:pyridoxal phosphate binding"/>
    <property type="evidence" value="ECO:0007669"/>
    <property type="project" value="InterPro"/>
</dbReference>
<geneLocation type="plasmid" evidence="7 8">
    <name>pSCL4</name>
</geneLocation>
<feature type="region of interest" description="Disordered" evidence="5">
    <location>
        <begin position="1"/>
        <end position="34"/>
    </location>
</feature>
<dbReference type="Gene3D" id="3.90.1150.10">
    <property type="entry name" value="Aspartate Aminotransferase, domain 1"/>
    <property type="match status" value="1"/>
</dbReference>
<proteinExistence type="predicted"/>
<sequence>MNGDDAMTTIPEDARTTTPDRGGSTPGPRPAGARLSRHCAALPPSVIAEALRGAARDRAISLAAGSPAATALPVDEVRSLIDRVLTRPGALQYTDTGGLPALREWFAADVSRRTGRAVHPRRIVVTHGSQQGLDLVCRALLDPGDTVLVDRPSYSGALQLLTLHQARVRDVPIASDPELTALDRALARESSVRPVRMVYVVPSYANPTGDSLSAGQRAGLARLAERYDCVVVEDDPYRQLGFRTSSADAVTDRGSDRGSERVITLGSLSKVLSPAVRIGYLVAPEPLRTPLSRLKEAADLGNSALTQQLAHALLTTPGLLDHQVARLRGLYRERRDTLVAALREHLGDEIAFAVPDGGFFVWARLTRGLDTTELLPTALGEGVAFVPGAAFYAREPERATLRLSYATADPGELAEGCARLARAVRTAGAKRAAAPSGGA</sequence>
<evidence type="ECO:0000256" key="2">
    <source>
        <dbReference type="ARBA" id="ARBA00022576"/>
    </source>
</evidence>
<dbReference type="SUPFAM" id="SSF53383">
    <property type="entry name" value="PLP-dependent transferases"/>
    <property type="match status" value="1"/>
</dbReference>
<dbReference type="AlphaFoldDB" id="D5SK40"/>
<evidence type="ECO:0000256" key="4">
    <source>
        <dbReference type="ARBA" id="ARBA00022898"/>
    </source>
</evidence>
<organism evidence="7 8">
    <name type="scientific">Streptomyces clavuligerus</name>
    <dbReference type="NCBI Taxonomy" id="1901"/>
    <lineage>
        <taxon>Bacteria</taxon>
        <taxon>Bacillati</taxon>
        <taxon>Actinomycetota</taxon>
        <taxon>Actinomycetes</taxon>
        <taxon>Kitasatosporales</taxon>
        <taxon>Streptomycetaceae</taxon>
        <taxon>Streptomyces</taxon>
    </lineage>
</organism>
<dbReference type="GO" id="GO:0008483">
    <property type="term" value="F:transaminase activity"/>
    <property type="evidence" value="ECO:0007669"/>
    <property type="project" value="UniProtKB-KW"/>
</dbReference>
<feature type="domain" description="Aminotransferase class I/classII large" evidence="6">
    <location>
        <begin position="60"/>
        <end position="420"/>
    </location>
</feature>
<keyword evidence="4" id="KW-0663">Pyridoxal phosphate</keyword>
<evidence type="ECO:0000313" key="8">
    <source>
        <dbReference type="Proteomes" id="UP000002357"/>
    </source>
</evidence>
<gene>
    <name evidence="7" type="ORF">SCLAV_p0796</name>
</gene>